<protein>
    <recommendedName>
        <fullName evidence="2">Nudix hydrolase domain-containing protein</fullName>
    </recommendedName>
</protein>
<reference evidence="3 4" key="1">
    <citation type="journal article" date="2016" name="Nat. Commun.">
        <title>Thousands of microbial genomes shed light on interconnected biogeochemical processes in an aquifer system.</title>
        <authorList>
            <person name="Anantharaman K."/>
            <person name="Brown C.T."/>
            <person name="Hug L.A."/>
            <person name="Sharon I."/>
            <person name="Castelle C.J."/>
            <person name="Probst A.J."/>
            <person name="Thomas B.C."/>
            <person name="Singh A."/>
            <person name="Wilkins M.J."/>
            <person name="Karaoz U."/>
            <person name="Brodie E.L."/>
            <person name="Williams K.H."/>
            <person name="Hubbard S.S."/>
            <person name="Banfield J.F."/>
        </authorList>
    </citation>
    <scope>NUCLEOTIDE SEQUENCE [LARGE SCALE GENOMIC DNA]</scope>
</reference>
<evidence type="ECO:0000313" key="3">
    <source>
        <dbReference type="EMBL" id="OGY82460.1"/>
    </source>
</evidence>
<accession>A0A1G2B2P8</accession>
<dbReference type="Pfam" id="PF00293">
    <property type="entry name" value="NUDIX"/>
    <property type="match status" value="1"/>
</dbReference>
<dbReference type="InterPro" id="IPR020084">
    <property type="entry name" value="NUDIX_hydrolase_CS"/>
</dbReference>
<name>A0A1G2B2P8_9BACT</name>
<evidence type="ECO:0000259" key="2">
    <source>
        <dbReference type="PROSITE" id="PS51462"/>
    </source>
</evidence>
<dbReference type="PROSITE" id="PS51462">
    <property type="entry name" value="NUDIX"/>
    <property type="match status" value="1"/>
</dbReference>
<comment type="caution">
    <text evidence="3">The sequence shown here is derived from an EMBL/GenBank/DDBJ whole genome shotgun (WGS) entry which is preliminary data.</text>
</comment>
<organism evidence="3 4">
    <name type="scientific">Candidatus Kerfeldbacteria bacterium RIFCSPLOWO2_01_FULL_48_11</name>
    <dbReference type="NCBI Taxonomy" id="1798543"/>
    <lineage>
        <taxon>Bacteria</taxon>
        <taxon>Candidatus Kerfeldiibacteriota</taxon>
    </lineage>
</organism>
<dbReference type="Gene3D" id="3.90.79.10">
    <property type="entry name" value="Nucleoside Triphosphate Pyrophosphohydrolase"/>
    <property type="match status" value="1"/>
</dbReference>
<dbReference type="AlphaFoldDB" id="A0A1G2B2P8"/>
<dbReference type="GO" id="GO:0016787">
    <property type="term" value="F:hydrolase activity"/>
    <property type="evidence" value="ECO:0007669"/>
    <property type="project" value="UniProtKB-KW"/>
</dbReference>
<proteinExistence type="predicted"/>
<dbReference type="PROSITE" id="PS00893">
    <property type="entry name" value="NUDIX_BOX"/>
    <property type="match status" value="1"/>
</dbReference>
<dbReference type="PANTHER" id="PTHR10885">
    <property type="entry name" value="ISOPENTENYL-DIPHOSPHATE DELTA-ISOMERASE"/>
    <property type="match status" value="1"/>
</dbReference>
<dbReference type="EMBL" id="MHKE01000020">
    <property type="protein sequence ID" value="OGY82460.1"/>
    <property type="molecule type" value="Genomic_DNA"/>
</dbReference>
<dbReference type="STRING" id="1798543.A2898_05505"/>
<gene>
    <name evidence="3" type="ORF">A2898_05505</name>
</gene>
<evidence type="ECO:0000313" key="4">
    <source>
        <dbReference type="Proteomes" id="UP000179164"/>
    </source>
</evidence>
<sequence length="165" mass="19169">MEYLDFVDDRNRIIGRAPRKEVYARTLPHRIVHVMVFNGHGDLALQLRTRDRSFAPHHWCTSAGGHVASGETSKQAIQREMMEEIGVDIPLRVRYEDTYQDTLRGNIKKFLTTFEATCDGPFQINPKEVERIAFFSLEKIQNMVSSGEKIHPELLFLLRKHYGIR</sequence>
<feature type="domain" description="Nudix hydrolase" evidence="2">
    <location>
        <begin position="27"/>
        <end position="157"/>
    </location>
</feature>
<keyword evidence="1" id="KW-0378">Hydrolase</keyword>
<dbReference type="PANTHER" id="PTHR10885:SF0">
    <property type="entry name" value="ISOPENTENYL-DIPHOSPHATE DELTA-ISOMERASE"/>
    <property type="match status" value="1"/>
</dbReference>
<evidence type="ECO:0000256" key="1">
    <source>
        <dbReference type="ARBA" id="ARBA00022801"/>
    </source>
</evidence>
<dbReference type="InterPro" id="IPR000086">
    <property type="entry name" value="NUDIX_hydrolase_dom"/>
</dbReference>
<dbReference type="InterPro" id="IPR015797">
    <property type="entry name" value="NUDIX_hydrolase-like_dom_sf"/>
</dbReference>
<dbReference type="Proteomes" id="UP000179164">
    <property type="component" value="Unassembled WGS sequence"/>
</dbReference>
<dbReference type="SUPFAM" id="SSF55811">
    <property type="entry name" value="Nudix"/>
    <property type="match status" value="1"/>
</dbReference>